<evidence type="ECO:0000313" key="6">
    <source>
        <dbReference type="Proteomes" id="UP001147760"/>
    </source>
</evidence>
<dbReference type="InterPro" id="IPR027417">
    <property type="entry name" value="P-loop_NTPase"/>
</dbReference>
<dbReference type="CDD" id="cd00200">
    <property type="entry name" value="WD40"/>
    <property type="match status" value="2"/>
</dbReference>
<dbReference type="InterPro" id="IPR036322">
    <property type="entry name" value="WD40_repeat_dom_sf"/>
</dbReference>
<feature type="repeat" description="WD" evidence="3">
    <location>
        <begin position="1051"/>
        <end position="1083"/>
    </location>
</feature>
<evidence type="ECO:0000313" key="5">
    <source>
        <dbReference type="EMBL" id="KAJ5485853.1"/>
    </source>
</evidence>
<accession>A0A9W9X7E8</accession>
<dbReference type="InterPro" id="IPR050349">
    <property type="entry name" value="WD_LIS1/nudF_dynein_reg"/>
</dbReference>
<dbReference type="InterPro" id="IPR056884">
    <property type="entry name" value="NPHP3-like_N"/>
</dbReference>
<dbReference type="PANTHER" id="PTHR44129">
    <property type="entry name" value="WD REPEAT-CONTAINING PROTEIN POP1"/>
    <property type="match status" value="1"/>
</dbReference>
<feature type="repeat" description="WD" evidence="3">
    <location>
        <begin position="764"/>
        <end position="798"/>
    </location>
</feature>
<evidence type="ECO:0000256" key="1">
    <source>
        <dbReference type="ARBA" id="ARBA00022574"/>
    </source>
</evidence>
<dbReference type="OrthoDB" id="1577640at2759"/>
<dbReference type="SUPFAM" id="SSF52540">
    <property type="entry name" value="P-loop containing nucleoside triphosphate hydrolases"/>
    <property type="match status" value="1"/>
</dbReference>
<dbReference type="EMBL" id="JAPWDO010000001">
    <property type="protein sequence ID" value="KAJ5485853.1"/>
    <property type="molecule type" value="Genomic_DNA"/>
</dbReference>
<reference evidence="5" key="2">
    <citation type="journal article" date="2023" name="IMA Fungus">
        <title>Comparative genomic study of the Penicillium genus elucidates a diverse pangenome and 15 lateral gene transfer events.</title>
        <authorList>
            <person name="Petersen C."/>
            <person name="Sorensen T."/>
            <person name="Nielsen M.R."/>
            <person name="Sondergaard T.E."/>
            <person name="Sorensen J.L."/>
            <person name="Fitzpatrick D.A."/>
            <person name="Frisvad J.C."/>
            <person name="Nielsen K.L."/>
        </authorList>
    </citation>
    <scope>NUCLEOTIDE SEQUENCE</scope>
    <source>
        <strain evidence="5">IBT 17660</strain>
    </source>
</reference>
<sequence length="1369" mass="151891">MDGLSVAASVVGVIQLAGAISKLADIIALQQTIKGLIGVLEKLADALNNSNSRLSITSALKDEIRTCLSTLEALEAKVNMGKGKKAMRKLGFRALIWPLKRSEVEKVMGYIERYKSSFSLSLQADQMVIITDMAGTTSLIDRNMDLEKLPVAHGAEFNSYMDQHEDECLEGTRTDLRRQIATWAASPQSNCIFWLSGMAGTGKSTISRTVARSFKQNKQLGASFFFKRGEGDRGNATKLFTTLTQQIMNVLPELTPAIRKAVQENPVIATRGLKQQFNKLLLEPLLGLESSSENRILVIMIDALDECESENDIRTILQLIPQLREPKVVQIRVFLTSRPELPIHLGFSKIGNEDYKNLILHELPEDVIAHDILLFLKHRLSQIRKERLLSDDWPGDIKTQQLWKISVPLFIFAATMCRILDDLQWDPIDSLEEILACRGETASLDGTYLPVFSRLLLNQNGKQKKQLIHEFKEVVGTIVILESPLSVISISALLGISERVIKLRLSALNSVLSIPQNETVPIFSLIRRRARRLRSIDGKVSLSKLATRCLLACSSLRKNICGLQYETTPRSEIDTSLISLLVSLLAYHFTQGDDPESIHDIFAFFKTHFLHWMEAMGILGLAHEVVGIIDLLNSWVDSHKARELSEYLQDAKRFASRNAVIANEAPLQLYCSGLLFAPKDSIIRKAFTKYLPTWISKVSGVAANWSAEVQSFDDFSGRVFPISFSPDSRTLAYGAHDGSIKLWDVMTGVLKQSLERHPHDIEDVSLVSFSPNGQLLASVAFDRTIKLWDPAAGTLQRTLSHPRCSPCRPIFSPDDRFLVSPACEPVHPAIFLWDLIGDRFVQETADNLGNVDCVAFSPNSQLLAFASVTGSLKLWDIASGSIQKTLEGHTKRITHLSFSHTGQFLGIQCKDFIFRIWNIATDAEKILPHRIIGGIFSPTENVLVTVLPGLALAIWDPDTGLLTKDFEGKYRNYDQAFSPDGKFLALARDQSQVMMLDMSTGIAHAPFGAHAGSVVSMAFSPNGQFLASASADKIVKIWHVGAGVPKPEQYPDGHSGRVSSLTFSADGETLVSCSDDGTAALWNPKIGSIFQKQPLGSLPPPRAALAPSGKVLASISIDKKIKLWRIAKSAIEPTPIFQGPKSTDEPCKVRELTFSPCNRFLASHSGNIIQLWDVDTETGPLRLRHTLDGHPAHVWGPLSFSPNGQLLATSSGVHTLTLWNTTTGSLEKTFQCHPMEVFDMAFSPNGRFIAAYLIGGDRWDLLLLDIDTGDQKQIWRSVGYTSRVRFSGDGSYLKTDFGYVDIHPEYWDTSISPENDVEISILQSSWVTFNRRKVLWLPLEYRPSCFTIHGNVLVLGYGSGRVMFINFCP</sequence>
<name>A0A9W9X7E8_9EURO</name>
<evidence type="ECO:0000256" key="2">
    <source>
        <dbReference type="ARBA" id="ARBA00022737"/>
    </source>
</evidence>
<dbReference type="Pfam" id="PF00400">
    <property type="entry name" value="WD40"/>
    <property type="match status" value="8"/>
</dbReference>
<dbReference type="Gene3D" id="2.130.10.10">
    <property type="entry name" value="YVTN repeat-like/Quinoprotein amine dehydrogenase"/>
    <property type="match status" value="3"/>
</dbReference>
<comment type="caution">
    <text evidence="5">The sequence shown here is derived from an EMBL/GenBank/DDBJ whole genome shotgun (WGS) entry which is preliminary data.</text>
</comment>
<feature type="repeat" description="WD" evidence="3">
    <location>
        <begin position="712"/>
        <end position="753"/>
    </location>
</feature>
<dbReference type="PROSITE" id="PS50294">
    <property type="entry name" value="WD_REPEATS_REGION"/>
    <property type="match status" value="5"/>
</dbReference>
<feature type="repeat" description="WD" evidence="3">
    <location>
        <begin position="844"/>
        <end position="885"/>
    </location>
</feature>
<keyword evidence="1 3" id="KW-0853">WD repeat</keyword>
<keyword evidence="6" id="KW-1185">Reference proteome</keyword>
<proteinExistence type="predicted"/>
<dbReference type="InterPro" id="IPR001680">
    <property type="entry name" value="WD40_rpt"/>
</dbReference>
<organism evidence="5 6">
    <name type="scientific">Penicillium desertorum</name>
    <dbReference type="NCBI Taxonomy" id="1303715"/>
    <lineage>
        <taxon>Eukaryota</taxon>
        <taxon>Fungi</taxon>
        <taxon>Dikarya</taxon>
        <taxon>Ascomycota</taxon>
        <taxon>Pezizomycotina</taxon>
        <taxon>Eurotiomycetes</taxon>
        <taxon>Eurotiomycetidae</taxon>
        <taxon>Eurotiales</taxon>
        <taxon>Aspergillaceae</taxon>
        <taxon>Penicillium</taxon>
    </lineage>
</organism>
<keyword evidence="2" id="KW-0677">Repeat</keyword>
<dbReference type="SUPFAM" id="SSF50978">
    <property type="entry name" value="WD40 repeat-like"/>
    <property type="match status" value="1"/>
</dbReference>
<dbReference type="Gene3D" id="3.40.50.300">
    <property type="entry name" value="P-loop containing nucleotide triphosphate hydrolases"/>
    <property type="match status" value="1"/>
</dbReference>
<dbReference type="SMART" id="SM00320">
    <property type="entry name" value="WD40"/>
    <property type="match status" value="10"/>
</dbReference>
<feature type="domain" description="Nephrocystin 3-like N-terminal" evidence="4">
    <location>
        <begin position="179"/>
        <end position="338"/>
    </location>
</feature>
<dbReference type="SUPFAM" id="SSF82171">
    <property type="entry name" value="DPP6 N-terminal domain-like"/>
    <property type="match status" value="1"/>
</dbReference>
<feature type="repeat" description="WD" evidence="3">
    <location>
        <begin position="1198"/>
        <end position="1229"/>
    </location>
</feature>
<feature type="repeat" description="WD" evidence="3">
    <location>
        <begin position="1007"/>
        <end position="1040"/>
    </location>
</feature>
<reference evidence="5" key="1">
    <citation type="submission" date="2022-12" db="EMBL/GenBank/DDBJ databases">
        <authorList>
            <person name="Petersen C."/>
        </authorList>
    </citation>
    <scope>NUCLEOTIDE SEQUENCE</scope>
    <source>
        <strain evidence="5">IBT 17660</strain>
    </source>
</reference>
<feature type="repeat" description="WD" evidence="3">
    <location>
        <begin position="886"/>
        <end position="927"/>
    </location>
</feature>
<dbReference type="Pfam" id="PF24883">
    <property type="entry name" value="NPHP3_N"/>
    <property type="match status" value="1"/>
</dbReference>
<evidence type="ECO:0000256" key="3">
    <source>
        <dbReference type="PROSITE-ProRule" id="PRU00221"/>
    </source>
</evidence>
<protein>
    <submittedName>
        <fullName evidence="5">NACHT and WD40 domain protein</fullName>
    </submittedName>
</protein>
<dbReference type="Proteomes" id="UP001147760">
    <property type="component" value="Unassembled WGS sequence"/>
</dbReference>
<dbReference type="PROSITE" id="PS50082">
    <property type="entry name" value="WD_REPEATS_2"/>
    <property type="match status" value="7"/>
</dbReference>
<dbReference type="InterPro" id="IPR015943">
    <property type="entry name" value="WD40/YVTN_repeat-like_dom_sf"/>
</dbReference>
<gene>
    <name evidence="5" type="ORF">N7530_000153</name>
</gene>
<evidence type="ECO:0000259" key="4">
    <source>
        <dbReference type="Pfam" id="PF24883"/>
    </source>
</evidence>